<dbReference type="InterPro" id="IPR016187">
    <property type="entry name" value="CTDL_fold"/>
</dbReference>
<dbReference type="PANTHER" id="PTHR22799">
    <property type="entry name" value="TETRANECTIN-RELATED"/>
    <property type="match status" value="1"/>
</dbReference>
<feature type="domain" description="C-type lectin" evidence="4">
    <location>
        <begin position="28"/>
        <end position="143"/>
    </location>
</feature>
<dbReference type="PROSITE" id="PS00615">
    <property type="entry name" value="C_TYPE_LECTIN_1"/>
    <property type="match status" value="1"/>
</dbReference>
<dbReference type="InterPro" id="IPR018378">
    <property type="entry name" value="C-type_lectin_CS"/>
</dbReference>
<protein>
    <submittedName>
        <fullName evidence="5">C-type mannose receptor 2</fullName>
    </submittedName>
</protein>
<dbReference type="AlphaFoldDB" id="A0AAV4GJG1"/>
<accession>A0AAV4GJG1</accession>
<keyword evidence="2" id="KW-1015">Disulfide bond</keyword>
<organism evidence="5 6">
    <name type="scientific">Elysia marginata</name>
    <dbReference type="NCBI Taxonomy" id="1093978"/>
    <lineage>
        <taxon>Eukaryota</taxon>
        <taxon>Metazoa</taxon>
        <taxon>Spiralia</taxon>
        <taxon>Lophotrochozoa</taxon>
        <taxon>Mollusca</taxon>
        <taxon>Gastropoda</taxon>
        <taxon>Heterobranchia</taxon>
        <taxon>Euthyneura</taxon>
        <taxon>Panpulmonata</taxon>
        <taxon>Sacoglossa</taxon>
        <taxon>Placobranchoidea</taxon>
        <taxon>Plakobranchidae</taxon>
        <taxon>Elysia</taxon>
    </lineage>
</organism>
<keyword evidence="5" id="KW-0675">Receptor</keyword>
<feature type="domain" description="C-type lectin" evidence="4">
    <location>
        <begin position="160"/>
        <end position="292"/>
    </location>
</feature>
<proteinExistence type="predicted"/>
<evidence type="ECO:0000259" key="4">
    <source>
        <dbReference type="PROSITE" id="PS50041"/>
    </source>
</evidence>
<dbReference type="InterPro" id="IPR001304">
    <property type="entry name" value="C-type_lectin-like"/>
</dbReference>
<name>A0AAV4GJG1_9GAST</name>
<sequence length="301" mass="34243">MITTVLFTAAFFAASVASNECPDGWEFFEGSCYTLGETTKDVWYARRKCRELDGYLVEVTTQEENDFVKDLVSRTAADDVSGAYLGVQKFSRQGAWELYTTGTPASYFDFATVSKVQTSSVYSCAVFDRASDWSWVAQSCDSQQGMRFVCERCPMQRECFQGSCYDIRCLPHSHRFISRVCGYAGAQVLEINSEAEKDFIKSFLRNSTVPKSEPYRLNTGNVWLGATDLDTEGDWRWMSDNSELTLTDWADGEPNHFGVYQSRNADCVVLDWQNDWKWNSEKCIFDNYVMCEMEDVSAITG</sequence>
<dbReference type="PROSITE" id="PS50041">
    <property type="entry name" value="C_TYPE_LECTIN_2"/>
    <property type="match status" value="2"/>
</dbReference>
<dbReference type="InterPro" id="IPR016186">
    <property type="entry name" value="C-type_lectin-like/link_sf"/>
</dbReference>
<gene>
    <name evidence="5" type="ORF">ElyMa_002434700</name>
</gene>
<dbReference type="InterPro" id="IPR051663">
    <property type="entry name" value="CLec_Tetranectin-domain"/>
</dbReference>
<dbReference type="Pfam" id="PF00059">
    <property type="entry name" value="Lectin_C"/>
    <property type="match status" value="2"/>
</dbReference>
<keyword evidence="3" id="KW-0732">Signal</keyword>
<reference evidence="5 6" key="1">
    <citation type="journal article" date="2021" name="Elife">
        <title>Chloroplast acquisition without the gene transfer in kleptoplastic sea slugs, Plakobranchus ocellatus.</title>
        <authorList>
            <person name="Maeda T."/>
            <person name="Takahashi S."/>
            <person name="Yoshida T."/>
            <person name="Shimamura S."/>
            <person name="Takaki Y."/>
            <person name="Nagai Y."/>
            <person name="Toyoda A."/>
            <person name="Suzuki Y."/>
            <person name="Arimoto A."/>
            <person name="Ishii H."/>
            <person name="Satoh N."/>
            <person name="Nishiyama T."/>
            <person name="Hasebe M."/>
            <person name="Maruyama T."/>
            <person name="Minagawa J."/>
            <person name="Obokata J."/>
            <person name="Shigenobu S."/>
        </authorList>
    </citation>
    <scope>NUCLEOTIDE SEQUENCE [LARGE SCALE GENOMIC DNA]</scope>
</reference>
<keyword evidence="6" id="KW-1185">Reference proteome</keyword>
<dbReference type="EMBL" id="BMAT01004979">
    <property type="protein sequence ID" value="GFR85113.1"/>
    <property type="molecule type" value="Genomic_DNA"/>
</dbReference>
<dbReference type="Gene3D" id="3.10.100.10">
    <property type="entry name" value="Mannose-Binding Protein A, subunit A"/>
    <property type="match status" value="2"/>
</dbReference>
<dbReference type="PANTHER" id="PTHR22799:SF6">
    <property type="entry name" value="C-TYPE LECTIN DOMAIN FAMILY 4 MEMBER M-LIKE"/>
    <property type="match status" value="1"/>
</dbReference>
<dbReference type="SMART" id="SM00034">
    <property type="entry name" value="CLECT"/>
    <property type="match status" value="2"/>
</dbReference>
<dbReference type="SUPFAM" id="SSF56436">
    <property type="entry name" value="C-type lectin-like"/>
    <property type="match status" value="2"/>
</dbReference>
<evidence type="ECO:0000256" key="1">
    <source>
        <dbReference type="ARBA" id="ARBA00022734"/>
    </source>
</evidence>
<evidence type="ECO:0000313" key="5">
    <source>
        <dbReference type="EMBL" id="GFR85113.1"/>
    </source>
</evidence>
<comment type="caution">
    <text evidence="5">The sequence shown here is derived from an EMBL/GenBank/DDBJ whole genome shotgun (WGS) entry which is preliminary data.</text>
</comment>
<feature type="signal peptide" evidence="3">
    <location>
        <begin position="1"/>
        <end position="18"/>
    </location>
</feature>
<evidence type="ECO:0000256" key="3">
    <source>
        <dbReference type="SAM" id="SignalP"/>
    </source>
</evidence>
<dbReference type="CDD" id="cd00037">
    <property type="entry name" value="CLECT"/>
    <property type="match status" value="1"/>
</dbReference>
<evidence type="ECO:0000313" key="6">
    <source>
        <dbReference type="Proteomes" id="UP000762676"/>
    </source>
</evidence>
<keyword evidence="1" id="KW-0430">Lectin</keyword>
<dbReference type="Proteomes" id="UP000762676">
    <property type="component" value="Unassembled WGS sequence"/>
</dbReference>
<evidence type="ECO:0000256" key="2">
    <source>
        <dbReference type="ARBA" id="ARBA00023157"/>
    </source>
</evidence>
<feature type="chain" id="PRO_5043741497" evidence="3">
    <location>
        <begin position="19"/>
        <end position="301"/>
    </location>
</feature>
<dbReference type="GO" id="GO:0030246">
    <property type="term" value="F:carbohydrate binding"/>
    <property type="evidence" value="ECO:0007669"/>
    <property type="project" value="UniProtKB-KW"/>
</dbReference>